<feature type="non-terminal residue" evidence="1">
    <location>
        <position position="77"/>
    </location>
</feature>
<comment type="caution">
    <text evidence="1">The sequence shown here is derived from an EMBL/GenBank/DDBJ whole genome shotgun (WGS) entry which is preliminary data.</text>
</comment>
<accession>A0AAW5EL20</accession>
<dbReference type="Proteomes" id="UP001199644">
    <property type="component" value="Unassembled WGS sequence"/>
</dbReference>
<feature type="non-terminal residue" evidence="1">
    <location>
        <position position="1"/>
    </location>
</feature>
<organism evidence="1 2">
    <name type="scientific">Campylobacter jejuni</name>
    <dbReference type="NCBI Taxonomy" id="197"/>
    <lineage>
        <taxon>Bacteria</taxon>
        <taxon>Pseudomonadati</taxon>
        <taxon>Campylobacterota</taxon>
        <taxon>Epsilonproteobacteria</taxon>
        <taxon>Campylobacterales</taxon>
        <taxon>Campylobacteraceae</taxon>
        <taxon>Campylobacter</taxon>
    </lineage>
</organism>
<evidence type="ECO:0000313" key="1">
    <source>
        <dbReference type="EMBL" id="MCH3853965.1"/>
    </source>
</evidence>
<dbReference type="GO" id="GO:0009424">
    <property type="term" value="C:bacterial-type flagellum hook"/>
    <property type="evidence" value="ECO:0007669"/>
    <property type="project" value="InterPro"/>
</dbReference>
<dbReference type="InterPro" id="IPR002371">
    <property type="entry name" value="FlgK"/>
</dbReference>
<dbReference type="GO" id="GO:0044780">
    <property type="term" value="P:bacterial-type flagellum assembly"/>
    <property type="evidence" value="ECO:0007669"/>
    <property type="project" value="InterPro"/>
</dbReference>
<dbReference type="EMBL" id="JAJUOL010001455">
    <property type="protein sequence ID" value="MCH3853965.1"/>
    <property type="molecule type" value="Genomic_DNA"/>
</dbReference>
<sequence length="77" mass="8082">NTPGYSRQSVVLTTSPGQYTGAGFFGRGVDVQTVERAHDQFLTRQAAATKSVAAGDAMRADLLSRLGKVMPLGVEGL</sequence>
<proteinExistence type="predicted"/>
<evidence type="ECO:0000313" key="2">
    <source>
        <dbReference type="Proteomes" id="UP001199644"/>
    </source>
</evidence>
<dbReference type="RefSeq" id="WP_240382239.1">
    <property type="nucleotide sequence ID" value="NZ_JAJUOL010001455.1"/>
</dbReference>
<gene>
    <name evidence="1" type="ORF">LZC39_17935</name>
</gene>
<dbReference type="GO" id="GO:0005198">
    <property type="term" value="F:structural molecule activity"/>
    <property type="evidence" value="ECO:0007669"/>
    <property type="project" value="InterPro"/>
</dbReference>
<dbReference type="PANTHER" id="PTHR30033">
    <property type="entry name" value="FLAGELLAR HOOK-ASSOCIATED PROTEIN 1"/>
    <property type="match status" value="1"/>
</dbReference>
<dbReference type="PANTHER" id="PTHR30033:SF1">
    <property type="entry name" value="FLAGELLAR HOOK-ASSOCIATED PROTEIN 1"/>
    <property type="match status" value="1"/>
</dbReference>
<name>A0AAW5EL20_CAMJU</name>
<reference evidence="1" key="1">
    <citation type="submission" date="2021-12" db="EMBL/GenBank/DDBJ databases">
        <title>Prevalence of phenicol resistance gene fexA in Campylobacter isolated from poultry supply chain.</title>
        <authorList>
            <person name="Tang B."/>
            <person name="Zheng X."/>
            <person name="Lin J."/>
            <person name="Lin R."/>
            <person name="Yang H."/>
            <person name="Shen Z."/>
            <person name="Xia F."/>
        </authorList>
    </citation>
    <scope>NUCLEOTIDE SEQUENCE</scope>
    <source>
        <strain evidence="1">CJHN2011004</strain>
    </source>
</reference>
<protein>
    <submittedName>
        <fullName evidence="1">Uncharacterized protein</fullName>
    </submittedName>
</protein>
<dbReference type="AlphaFoldDB" id="A0AAW5EL20"/>